<feature type="region of interest" description="Disordered" evidence="1">
    <location>
        <begin position="1"/>
        <end position="58"/>
    </location>
</feature>
<dbReference type="SUPFAM" id="SSF47598">
    <property type="entry name" value="Ribbon-helix-helix"/>
    <property type="match status" value="1"/>
</dbReference>
<dbReference type="RefSeq" id="WP_090167964.1">
    <property type="nucleotide sequence ID" value="NZ_FOFB01000010.1"/>
</dbReference>
<dbReference type="EMBL" id="FOFB01000010">
    <property type="protein sequence ID" value="SEQ44031.1"/>
    <property type="molecule type" value="Genomic_DNA"/>
</dbReference>
<dbReference type="GO" id="GO:0006355">
    <property type="term" value="P:regulation of DNA-templated transcription"/>
    <property type="evidence" value="ECO:0007669"/>
    <property type="project" value="InterPro"/>
</dbReference>
<evidence type="ECO:0000256" key="1">
    <source>
        <dbReference type="SAM" id="MobiDB-lite"/>
    </source>
</evidence>
<proteinExistence type="predicted"/>
<sequence length="170" mass="18929">MAKKRFTDDLFGLFEEPTPQAEASGQEPDAAVAPSQSEEESVEVKVPTRSSRAKRKLSSKKFTADLDNFLSESFERESNNASSSSSAPASAPQKASRPRRRKTGLDLLIRSTVADEDRSTRGGNTAETKRVTLIFKKDHLTELKEQAKERGMFLKDVVQEMVSKYLEEEG</sequence>
<keyword evidence="3" id="KW-1185">Reference proteome</keyword>
<evidence type="ECO:0008006" key="4">
    <source>
        <dbReference type="Google" id="ProtNLM"/>
    </source>
</evidence>
<dbReference type="OrthoDB" id="1494946at2"/>
<reference evidence="3" key="1">
    <citation type="submission" date="2016-10" db="EMBL/GenBank/DDBJ databases">
        <authorList>
            <person name="Varghese N."/>
            <person name="Submissions S."/>
        </authorList>
    </citation>
    <scope>NUCLEOTIDE SEQUENCE [LARGE SCALE GENOMIC DNA]</scope>
    <source>
        <strain evidence="3">DSM 24740</strain>
    </source>
</reference>
<evidence type="ECO:0000313" key="3">
    <source>
        <dbReference type="Proteomes" id="UP000199021"/>
    </source>
</evidence>
<feature type="compositionally biased region" description="Low complexity" evidence="1">
    <location>
        <begin position="79"/>
        <end position="95"/>
    </location>
</feature>
<name>A0A1H9G1R7_9BACT</name>
<dbReference type="InterPro" id="IPR010985">
    <property type="entry name" value="Ribbon_hlx_hlx"/>
</dbReference>
<dbReference type="AlphaFoldDB" id="A0A1H9G1R7"/>
<accession>A0A1H9G1R7</accession>
<feature type="region of interest" description="Disordered" evidence="1">
    <location>
        <begin position="74"/>
        <end position="126"/>
    </location>
</feature>
<dbReference type="Proteomes" id="UP000199021">
    <property type="component" value="Unassembled WGS sequence"/>
</dbReference>
<dbReference type="InParanoid" id="A0A1H9G1R7"/>
<organism evidence="2 3">
    <name type="scientific">Neolewinella agarilytica</name>
    <dbReference type="NCBI Taxonomy" id="478744"/>
    <lineage>
        <taxon>Bacteria</taxon>
        <taxon>Pseudomonadati</taxon>
        <taxon>Bacteroidota</taxon>
        <taxon>Saprospiria</taxon>
        <taxon>Saprospirales</taxon>
        <taxon>Lewinellaceae</taxon>
        <taxon>Neolewinella</taxon>
    </lineage>
</organism>
<evidence type="ECO:0000313" key="2">
    <source>
        <dbReference type="EMBL" id="SEQ44031.1"/>
    </source>
</evidence>
<gene>
    <name evidence="2" type="ORF">SAMN05444359_1105</name>
</gene>
<protein>
    <recommendedName>
        <fullName evidence="4">Ribbon-helix-helix protein, copG family</fullName>
    </recommendedName>
</protein>
<dbReference type="STRING" id="478744.SAMN05444359_1105"/>